<comment type="caution">
    <text evidence="2">The sequence shown here is derived from an EMBL/GenBank/DDBJ whole genome shotgun (WGS) entry which is preliminary data.</text>
</comment>
<dbReference type="InterPro" id="IPR013216">
    <property type="entry name" value="Methyltransf_11"/>
</dbReference>
<evidence type="ECO:0000313" key="2">
    <source>
        <dbReference type="EMBL" id="HJC64760.1"/>
    </source>
</evidence>
<dbReference type="SUPFAM" id="SSF53335">
    <property type="entry name" value="S-adenosyl-L-methionine-dependent methyltransferases"/>
    <property type="match status" value="1"/>
</dbReference>
<evidence type="ECO:0000259" key="1">
    <source>
        <dbReference type="Pfam" id="PF08241"/>
    </source>
</evidence>
<feature type="domain" description="Methyltransferase type 11" evidence="1">
    <location>
        <begin position="49"/>
        <end position="144"/>
    </location>
</feature>
<sequence length="257" mass="29002">MKPSNLELLNHSFTIQAPNFESSRLQFSKKKYLQYMTTEAAPDPTDTILEVASGTCLCGRAFAPCVRTVVCVDATASMLEEGKREAEKEQLENLCFVKGYAEELPFLDNSFDLVFSRLAFHHFTDVSRAFSEMVRVLKPGGKLLLVDMAAAEETLRTTEDQLETLRDPSHVKNLSLAEMKGLFESHKLVIEKCQNTKILQRLNDWMHLTNTPAPAKETITARMEAELNGKDKTGFSPFRAEGGICFYQNWILILGRK</sequence>
<dbReference type="Proteomes" id="UP000823886">
    <property type="component" value="Unassembled WGS sequence"/>
</dbReference>
<name>A0A9D2PRK6_9FIRM</name>
<evidence type="ECO:0000313" key="3">
    <source>
        <dbReference type="Proteomes" id="UP000823886"/>
    </source>
</evidence>
<keyword evidence="2" id="KW-0489">Methyltransferase</keyword>
<dbReference type="InterPro" id="IPR029063">
    <property type="entry name" value="SAM-dependent_MTases_sf"/>
</dbReference>
<dbReference type="PANTHER" id="PTHR43591">
    <property type="entry name" value="METHYLTRANSFERASE"/>
    <property type="match status" value="1"/>
</dbReference>
<organism evidence="2 3">
    <name type="scientific">Candidatus Blautia merdavium</name>
    <dbReference type="NCBI Taxonomy" id="2838494"/>
    <lineage>
        <taxon>Bacteria</taxon>
        <taxon>Bacillati</taxon>
        <taxon>Bacillota</taxon>
        <taxon>Clostridia</taxon>
        <taxon>Lachnospirales</taxon>
        <taxon>Lachnospiraceae</taxon>
        <taxon>Blautia</taxon>
    </lineage>
</organism>
<dbReference type="GO" id="GO:0032259">
    <property type="term" value="P:methylation"/>
    <property type="evidence" value="ECO:0007669"/>
    <property type="project" value="UniProtKB-KW"/>
</dbReference>
<dbReference type="AlphaFoldDB" id="A0A9D2PRK6"/>
<dbReference type="Gene3D" id="3.40.50.150">
    <property type="entry name" value="Vaccinia Virus protein VP39"/>
    <property type="match status" value="1"/>
</dbReference>
<proteinExistence type="predicted"/>
<dbReference type="EMBL" id="DWVZ01000200">
    <property type="protein sequence ID" value="HJC64760.1"/>
    <property type="molecule type" value="Genomic_DNA"/>
</dbReference>
<keyword evidence="2" id="KW-0808">Transferase</keyword>
<accession>A0A9D2PRK6</accession>
<gene>
    <name evidence="2" type="ORF">H9753_14290</name>
</gene>
<dbReference type="GO" id="GO:0008757">
    <property type="term" value="F:S-adenosylmethionine-dependent methyltransferase activity"/>
    <property type="evidence" value="ECO:0007669"/>
    <property type="project" value="InterPro"/>
</dbReference>
<dbReference type="CDD" id="cd02440">
    <property type="entry name" value="AdoMet_MTases"/>
    <property type="match status" value="1"/>
</dbReference>
<dbReference type="Pfam" id="PF08241">
    <property type="entry name" value="Methyltransf_11"/>
    <property type="match status" value="1"/>
</dbReference>
<reference evidence="2" key="2">
    <citation type="submission" date="2021-04" db="EMBL/GenBank/DDBJ databases">
        <authorList>
            <person name="Gilroy R."/>
        </authorList>
    </citation>
    <scope>NUCLEOTIDE SEQUENCE</scope>
    <source>
        <strain evidence="2">ChiBcec2-3848</strain>
    </source>
</reference>
<protein>
    <submittedName>
        <fullName evidence="2">Class I SAM-dependent methyltransferase</fullName>
    </submittedName>
</protein>
<reference evidence="2" key="1">
    <citation type="journal article" date="2021" name="PeerJ">
        <title>Extensive microbial diversity within the chicken gut microbiome revealed by metagenomics and culture.</title>
        <authorList>
            <person name="Gilroy R."/>
            <person name="Ravi A."/>
            <person name="Getino M."/>
            <person name="Pursley I."/>
            <person name="Horton D.L."/>
            <person name="Alikhan N.F."/>
            <person name="Baker D."/>
            <person name="Gharbi K."/>
            <person name="Hall N."/>
            <person name="Watson M."/>
            <person name="Adriaenssens E.M."/>
            <person name="Foster-Nyarko E."/>
            <person name="Jarju S."/>
            <person name="Secka A."/>
            <person name="Antonio M."/>
            <person name="Oren A."/>
            <person name="Chaudhuri R.R."/>
            <person name="La Ragione R."/>
            <person name="Hildebrand F."/>
            <person name="Pallen M.J."/>
        </authorList>
    </citation>
    <scope>NUCLEOTIDE SEQUENCE</scope>
    <source>
        <strain evidence="2">ChiBcec2-3848</strain>
    </source>
</reference>